<reference evidence="2 3" key="1">
    <citation type="submission" date="2018-11" db="EMBL/GenBank/DDBJ databases">
        <title>Genomic Encyclopedia of Type Strains, Phase IV (KMG-IV): sequencing the most valuable type-strain genomes for metagenomic binning, comparative biology and taxonomic classification.</title>
        <authorList>
            <person name="Goeker M."/>
        </authorList>
    </citation>
    <scope>NUCLEOTIDE SEQUENCE [LARGE SCALE GENOMIC DNA]</scope>
    <source>
        <strain evidence="2 3">DSM 104731</strain>
    </source>
</reference>
<dbReference type="Proteomes" id="UP000269689">
    <property type="component" value="Unassembled WGS sequence"/>
</dbReference>
<dbReference type="OrthoDB" id="7250553at2"/>
<keyword evidence="3" id="KW-1185">Reference proteome</keyword>
<accession>A0A3N4U9B2</accession>
<protein>
    <submittedName>
        <fullName evidence="2">Tripartite-type tricarboxylate transporter receptor subunit TctC</fullName>
    </submittedName>
</protein>
<dbReference type="RefSeq" id="WP_123793133.1">
    <property type="nucleotide sequence ID" value="NZ_RKQK01000003.1"/>
</dbReference>
<feature type="chain" id="PRO_5018203623" evidence="1">
    <location>
        <begin position="23"/>
        <end position="310"/>
    </location>
</feature>
<name>A0A3N4U9B2_9RHOB</name>
<keyword evidence="2" id="KW-0675">Receptor</keyword>
<evidence type="ECO:0000313" key="3">
    <source>
        <dbReference type="Proteomes" id="UP000269689"/>
    </source>
</evidence>
<comment type="caution">
    <text evidence="2">The sequence shown here is derived from an EMBL/GenBank/DDBJ whole genome shotgun (WGS) entry which is preliminary data.</text>
</comment>
<sequence>MTSLIKRTILSAALFCAAPIIAAAETINLVVPFPGGEDGFIEVISRYIAEDIDKNTELTVNFIEEAGAERGPFDIMAKVSTGQYEGPTVLTLVNDMFLAGPFVAPETKANPFQPLGSILTFPVVLVAPSSSPYLNFETMADVHFDQTLKLGYLMAEAGSTSQTRAAARYFDFGFDLATPHETPTCDLLQSGRVDVMVTMPELVQDCEDDVRMILALTSEPHPLLPDVETVADIIPPLAMSVRLGYYVTDDFPEHLRPIIKASIEKTLQSERAQALAKEKANELDWTDQQGELEKLRLDAAAMGKIQTYLN</sequence>
<proteinExistence type="predicted"/>
<gene>
    <name evidence="2" type="ORF">EDD53_2080</name>
</gene>
<evidence type="ECO:0000313" key="2">
    <source>
        <dbReference type="EMBL" id="RPE66378.1"/>
    </source>
</evidence>
<dbReference type="AlphaFoldDB" id="A0A3N4U9B2"/>
<dbReference type="InterPro" id="IPR042100">
    <property type="entry name" value="Bug_dom1"/>
</dbReference>
<dbReference type="EMBL" id="RKQK01000003">
    <property type="protein sequence ID" value="RPE66378.1"/>
    <property type="molecule type" value="Genomic_DNA"/>
</dbReference>
<feature type="signal peptide" evidence="1">
    <location>
        <begin position="1"/>
        <end position="22"/>
    </location>
</feature>
<organism evidence="2 3">
    <name type="scientific">Pacificibacter maritimus</name>
    <dbReference type="NCBI Taxonomy" id="762213"/>
    <lineage>
        <taxon>Bacteria</taxon>
        <taxon>Pseudomonadati</taxon>
        <taxon>Pseudomonadota</taxon>
        <taxon>Alphaproteobacteria</taxon>
        <taxon>Rhodobacterales</taxon>
        <taxon>Roseobacteraceae</taxon>
        <taxon>Pacificibacter</taxon>
    </lineage>
</organism>
<dbReference type="Gene3D" id="3.40.190.150">
    <property type="entry name" value="Bordetella uptake gene, domain 1"/>
    <property type="match status" value="1"/>
</dbReference>
<keyword evidence="1" id="KW-0732">Signal</keyword>
<evidence type="ECO:0000256" key="1">
    <source>
        <dbReference type="SAM" id="SignalP"/>
    </source>
</evidence>
<dbReference type="Gene3D" id="3.40.190.10">
    <property type="entry name" value="Periplasmic binding protein-like II"/>
    <property type="match status" value="1"/>
</dbReference>